<feature type="chain" id="PRO_5044822788" evidence="1">
    <location>
        <begin position="25"/>
        <end position="87"/>
    </location>
</feature>
<evidence type="ECO:0000313" key="2">
    <source>
        <dbReference type="EMBL" id="KAK7480183.1"/>
    </source>
</evidence>
<dbReference type="AlphaFoldDB" id="A0ABD0JZ63"/>
<dbReference type="Proteomes" id="UP001519460">
    <property type="component" value="Unassembled WGS sequence"/>
</dbReference>
<reference evidence="2 3" key="1">
    <citation type="journal article" date="2023" name="Sci. Data">
        <title>Genome assembly of the Korean intertidal mud-creeper Batillaria attramentaria.</title>
        <authorList>
            <person name="Patra A.K."/>
            <person name="Ho P.T."/>
            <person name="Jun S."/>
            <person name="Lee S.J."/>
            <person name="Kim Y."/>
            <person name="Won Y.J."/>
        </authorList>
    </citation>
    <scope>NUCLEOTIDE SEQUENCE [LARGE SCALE GENOMIC DNA]</scope>
    <source>
        <strain evidence="2">Wonlab-2016</strain>
    </source>
</reference>
<organism evidence="2 3">
    <name type="scientific">Batillaria attramentaria</name>
    <dbReference type="NCBI Taxonomy" id="370345"/>
    <lineage>
        <taxon>Eukaryota</taxon>
        <taxon>Metazoa</taxon>
        <taxon>Spiralia</taxon>
        <taxon>Lophotrochozoa</taxon>
        <taxon>Mollusca</taxon>
        <taxon>Gastropoda</taxon>
        <taxon>Caenogastropoda</taxon>
        <taxon>Sorbeoconcha</taxon>
        <taxon>Cerithioidea</taxon>
        <taxon>Batillariidae</taxon>
        <taxon>Batillaria</taxon>
    </lineage>
</organism>
<evidence type="ECO:0000256" key="1">
    <source>
        <dbReference type="SAM" id="SignalP"/>
    </source>
</evidence>
<comment type="caution">
    <text evidence="2">The sequence shown here is derived from an EMBL/GenBank/DDBJ whole genome shotgun (WGS) entry which is preliminary data.</text>
</comment>
<feature type="signal peptide" evidence="1">
    <location>
        <begin position="1"/>
        <end position="24"/>
    </location>
</feature>
<name>A0ABD0JZ63_9CAEN</name>
<evidence type="ECO:0000313" key="3">
    <source>
        <dbReference type="Proteomes" id="UP001519460"/>
    </source>
</evidence>
<sequence length="87" mass="9815">KYCRSSAIMKFAVVLLLVLPLAFARPEKRALFGNLFEMDKVRCFLQHLVDLGEADETEQACEGTCHSWVHGDETALLHTFCTPVCRS</sequence>
<gene>
    <name evidence="2" type="ORF">BaRGS_00028568</name>
</gene>
<protein>
    <submittedName>
        <fullName evidence="2">Uncharacterized protein</fullName>
    </submittedName>
</protein>
<keyword evidence="3" id="KW-1185">Reference proteome</keyword>
<proteinExistence type="predicted"/>
<keyword evidence="1" id="KW-0732">Signal</keyword>
<dbReference type="EMBL" id="JACVVK020000286">
    <property type="protein sequence ID" value="KAK7480183.1"/>
    <property type="molecule type" value="Genomic_DNA"/>
</dbReference>
<accession>A0ABD0JZ63</accession>
<feature type="non-terminal residue" evidence="2">
    <location>
        <position position="1"/>
    </location>
</feature>